<organism evidence="2 3">
    <name type="scientific">Trichoglossum hirsutum</name>
    <dbReference type="NCBI Taxonomy" id="265104"/>
    <lineage>
        <taxon>Eukaryota</taxon>
        <taxon>Fungi</taxon>
        <taxon>Dikarya</taxon>
        <taxon>Ascomycota</taxon>
        <taxon>Pezizomycotina</taxon>
        <taxon>Geoglossomycetes</taxon>
        <taxon>Geoglossales</taxon>
        <taxon>Geoglossaceae</taxon>
        <taxon>Trichoglossum</taxon>
    </lineage>
</organism>
<dbReference type="AlphaFoldDB" id="A0A9P8LD97"/>
<name>A0A9P8LD97_9PEZI</name>
<gene>
    <name evidence="2" type="ORF">GP486_003069</name>
</gene>
<dbReference type="InterPro" id="IPR019734">
    <property type="entry name" value="TPR_rpt"/>
</dbReference>
<keyword evidence="3" id="KW-1185">Reference proteome</keyword>
<evidence type="ECO:0000313" key="2">
    <source>
        <dbReference type="EMBL" id="KAH0562232.1"/>
    </source>
</evidence>
<dbReference type="Proteomes" id="UP000750711">
    <property type="component" value="Unassembled WGS sequence"/>
</dbReference>
<dbReference type="InterPro" id="IPR011990">
    <property type="entry name" value="TPR-like_helical_dom_sf"/>
</dbReference>
<dbReference type="SMART" id="SM00028">
    <property type="entry name" value="TPR"/>
    <property type="match status" value="3"/>
</dbReference>
<keyword evidence="1" id="KW-0802">TPR repeat</keyword>
<comment type="caution">
    <text evidence="2">The sequence shown here is derived from an EMBL/GenBank/DDBJ whole genome shotgun (WGS) entry which is preliminary data.</text>
</comment>
<accession>A0A9P8LD97</accession>
<reference evidence="2" key="1">
    <citation type="submission" date="2021-03" db="EMBL/GenBank/DDBJ databases">
        <title>Comparative genomics and phylogenomic investigation of the class Geoglossomycetes provide insights into ecological specialization and systematics.</title>
        <authorList>
            <person name="Melie T."/>
            <person name="Pirro S."/>
            <person name="Miller A.N."/>
            <person name="Quandt A."/>
        </authorList>
    </citation>
    <scope>NUCLEOTIDE SEQUENCE</scope>
    <source>
        <strain evidence="2">CAQ_001_2017</strain>
    </source>
</reference>
<protein>
    <recommendedName>
        <fullName evidence="4">Translocation protein sec72</fullName>
    </recommendedName>
</protein>
<dbReference type="GO" id="GO:0006457">
    <property type="term" value="P:protein folding"/>
    <property type="evidence" value="ECO:0007669"/>
    <property type="project" value="TreeGrafter"/>
</dbReference>
<evidence type="ECO:0000256" key="1">
    <source>
        <dbReference type="PROSITE-ProRule" id="PRU00339"/>
    </source>
</evidence>
<dbReference type="GO" id="GO:0051879">
    <property type="term" value="F:Hsp90 protein binding"/>
    <property type="evidence" value="ECO:0007669"/>
    <property type="project" value="TreeGrafter"/>
</dbReference>
<sequence length="198" mass="22013">MGDSFTQLPLQIDPTSKAVSVPESAQSKQLTAELTALNALHRSLLNLDTPVPPPPIPVNPKRSAQIQKLRESGSASFRKGNYPDAIRMYTFGIEMAVGRPGWEPSGLVRDEVSVLYANRAQAHMAMQNWPQAMIDAESSVEMKKAGNTKGWWRKGRCLIEMGRLEEAKEWIEKALDVEEDADLKALSKEIDRAIEKKA</sequence>
<evidence type="ECO:0000313" key="3">
    <source>
        <dbReference type="Proteomes" id="UP000750711"/>
    </source>
</evidence>
<feature type="repeat" description="TPR" evidence="1">
    <location>
        <begin position="148"/>
        <end position="181"/>
    </location>
</feature>
<evidence type="ECO:0008006" key="4">
    <source>
        <dbReference type="Google" id="ProtNLM"/>
    </source>
</evidence>
<dbReference type="PANTHER" id="PTHR46035:SF3">
    <property type="entry name" value="TRANSLOCATION PROTEIN SEC72"/>
    <property type="match status" value="1"/>
</dbReference>
<dbReference type="PANTHER" id="PTHR46035">
    <property type="entry name" value="TETRATRICOPEPTIDE REPEAT PROTEIN 4"/>
    <property type="match status" value="1"/>
</dbReference>
<dbReference type="GO" id="GO:0030544">
    <property type="term" value="F:Hsp70 protein binding"/>
    <property type="evidence" value="ECO:0007669"/>
    <property type="project" value="TreeGrafter"/>
</dbReference>
<proteinExistence type="predicted"/>
<dbReference type="PROSITE" id="PS50005">
    <property type="entry name" value="TPR"/>
    <property type="match status" value="1"/>
</dbReference>
<dbReference type="Pfam" id="PF13181">
    <property type="entry name" value="TPR_8"/>
    <property type="match status" value="1"/>
</dbReference>
<dbReference type="GO" id="GO:0005634">
    <property type="term" value="C:nucleus"/>
    <property type="evidence" value="ECO:0007669"/>
    <property type="project" value="TreeGrafter"/>
</dbReference>
<dbReference type="Gene3D" id="1.25.40.10">
    <property type="entry name" value="Tetratricopeptide repeat domain"/>
    <property type="match status" value="1"/>
</dbReference>
<dbReference type="SUPFAM" id="SSF48452">
    <property type="entry name" value="TPR-like"/>
    <property type="match status" value="1"/>
</dbReference>
<dbReference type="EMBL" id="JAGHQM010000385">
    <property type="protein sequence ID" value="KAH0562232.1"/>
    <property type="molecule type" value="Genomic_DNA"/>
</dbReference>
<dbReference type="GO" id="GO:0005829">
    <property type="term" value="C:cytosol"/>
    <property type="evidence" value="ECO:0007669"/>
    <property type="project" value="TreeGrafter"/>
</dbReference>